<reference evidence="9 10" key="1">
    <citation type="submission" date="2020-05" db="EMBL/GenBank/DDBJ databases">
        <title>Identification and distribution of gene clusters putatively required for synthesis of sphingolipid metabolism inhibitors in phylogenetically diverse species of the filamentous fungus Fusarium.</title>
        <authorList>
            <person name="Kim H.-S."/>
            <person name="Busman M."/>
            <person name="Brown D.W."/>
            <person name="Divon H."/>
            <person name="Uhlig S."/>
            <person name="Proctor R.H."/>
        </authorList>
    </citation>
    <scope>NUCLEOTIDE SEQUENCE [LARGE SCALE GENOMIC DNA]</scope>
    <source>
        <strain evidence="9 10">NRRL 20693</strain>
    </source>
</reference>
<evidence type="ECO:0000256" key="7">
    <source>
        <dbReference type="ARBA" id="ARBA00025795"/>
    </source>
</evidence>
<evidence type="ECO:0000313" key="10">
    <source>
        <dbReference type="Proteomes" id="UP000567885"/>
    </source>
</evidence>
<dbReference type="Proteomes" id="UP000567885">
    <property type="component" value="Unassembled WGS sequence"/>
</dbReference>
<evidence type="ECO:0000256" key="6">
    <source>
        <dbReference type="ARBA" id="ARBA00023004"/>
    </source>
</evidence>
<dbReference type="InterPro" id="IPR036851">
    <property type="entry name" value="Chloroperoxidase-like_sf"/>
</dbReference>
<dbReference type="InterPro" id="IPR000028">
    <property type="entry name" value="Chloroperoxidase"/>
</dbReference>
<dbReference type="PANTHER" id="PTHR33577:SF19">
    <property type="entry name" value="HEME HALOPEROXIDASE FAMILY PROFILE DOMAIN-CONTAINING PROTEIN-RELATED"/>
    <property type="match status" value="1"/>
</dbReference>
<dbReference type="PROSITE" id="PS51405">
    <property type="entry name" value="HEME_HALOPEROXIDASE"/>
    <property type="match status" value="1"/>
</dbReference>
<keyword evidence="3" id="KW-0349">Heme</keyword>
<sequence length="285" mass="31953">MKFSAFVAAAGVVTRAIAIPQYLSSRQFVPQEWIAPGADASRGPCPGLNTLANHGYLPRDGKNINLEILAEGMLNGYNIERMDAVILYTQAIRTSPKYPLARSFDLADLGRHNILEHDISISRSDAYFADPNPFNETVWNETLKYFTTDLITVDQVAKARMGRLATSKKTNPEHSLSKLADGFSWGEMASFFEIMADGTTGTVEKKFIEYWFSMLPLHHLGVIPQAKLTRTTTENERLPTEIGWKRRTTTMRGTERIAFTKKLMEAAGVARRDITTDAYGRELLQ</sequence>
<evidence type="ECO:0000256" key="2">
    <source>
        <dbReference type="ARBA" id="ARBA00022559"/>
    </source>
</evidence>
<evidence type="ECO:0000259" key="8">
    <source>
        <dbReference type="PROSITE" id="PS51405"/>
    </source>
</evidence>
<dbReference type="Pfam" id="PF01328">
    <property type="entry name" value="Peroxidase_2"/>
    <property type="match status" value="1"/>
</dbReference>
<keyword evidence="6" id="KW-0408">Iron</keyword>
<dbReference type="PANTHER" id="PTHR33577">
    <property type="entry name" value="STERIGMATOCYSTIN BIOSYNTHESIS PEROXIDASE STCC-RELATED"/>
    <property type="match status" value="1"/>
</dbReference>
<evidence type="ECO:0000256" key="3">
    <source>
        <dbReference type="ARBA" id="ARBA00022617"/>
    </source>
</evidence>
<keyword evidence="4" id="KW-0479">Metal-binding</keyword>
<dbReference type="Gene3D" id="1.10.489.10">
    <property type="entry name" value="Chloroperoxidase-like"/>
    <property type="match status" value="1"/>
</dbReference>
<name>A0A8H5SVE3_FUSHE</name>
<gene>
    <name evidence="9" type="ORF">FHETE_8832</name>
</gene>
<evidence type="ECO:0000313" key="9">
    <source>
        <dbReference type="EMBL" id="KAF5660669.1"/>
    </source>
</evidence>
<keyword evidence="2 9" id="KW-0575">Peroxidase</keyword>
<evidence type="ECO:0000256" key="1">
    <source>
        <dbReference type="ARBA" id="ARBA00001970"/>
    </source>
</evidence>
<comment type="cofactor">
    <cofactor evidence="1">
        <name>heme b</name>
        <dbReference type="ChEBI" id="CHEBI:60344"/>
    </cofactor>
</comment>
<organism evidence="9 10">
    <name type="scientific">Fusarium heterosporum</name>
    <dbReference type="NCBI Taxonomy" id="42747"/>
    <lineage>
        <taxon>Eukaryota</taxon>
        <taxon>Fungi</taxon>
        <taxon>Dikarya</taxon>
        <taxon>Ascomycota</taxon>
        <taxon>Pezizomycotina</taxon>
        <taxon>Sordariomycetes</taxon>
        <taxon>Hypocreomycetidae</taxon>
        <taxon>Hypocreales</taxon>
        <taxon>Nectriaceae</taxon>
        <taxon>Fusarium</taxon>
        <taxon>Fusarium heterosporum species complex</taxon>
    </lineage>
</organism>
<dbReference type="SUPFAM" id="SSF47571">
    <property type="entry name" value="Cloroperoxidase"/>
    <property type="match status" value="1"/>
</dbReference>
<accession>A0A8H5SVE3</accession>
<protein>
    <submittedName>
        <fullName evidence="9">Chloroperoxidase</fullName>
    </submittedName>
</protein>
<dbReference type="EMBL" id="JAAGWQ010000192">
    <property type="protein sequence ID" value="KAF5660669.1"/>
    <property type="molecule type" value="Genomic_DNA"/>
</dbReference>
<feature type="domain" description="Heme haloperoxidase family profile" evidence="8">
    <location>
        <begin position="29"/>
        <end position="268"/>
    </location>
</feature>
<evidence type="ECO:0000256" key="4">
    <source>
        <dbReference type="ARBA" id="ARBA00022723"/>
    </source>
</evidence>
<dbReference type="GO" id="GO:0046872">
    <property type="term" value="F:metal ion binding"/>
    <property type="evidence" value="ECO:0007669"/>
    <property type="project" value="UniProtKB-KW"/>
</dbReference>
<keyword evidence="10" id="KW-1185">Reference proteome</keyword>
<dbReference type="AlphaFoldDB" id="A0A8H5SVE3"/>
<comment type="similarity">
    <text evidence="7">Belongs to the chloroperoxidase family.</text>
</comment>
<dbReference type="GO" id="GO:0004601">
    <property type="term" value="F:peroxidase activity"/>
    <property type="evidence" value="ECO:0007669"/>
    <property type="project" value="UniProtKB-KW"/>
</dbReference>
<proteinExistence type="inferred from homology"/>
<keyword evidence="5" id="KW-0560">Oxidoreductase</keyword>
<comment type="caution">
    <text evidence="9">The sequence shown here is derived from an EMBL/GenBank/DDBJ whole genome shotgun (WGS) entry which is preliminary data.</text>
</comment>
<evidence type="ECO:0000256" key="5">
    <source>
        <dbReference type="ARBA" id="ARBA00023002"/>
    </source>
</evidence>
<dbReference type="OrthoDB" id="407298at2759"/>